<evidence type="ECO:0000256" key="4">
    <source>
        <dbReference type="HAMAP-Rule" id="MF_01632"/>
    </source>
</evidence>
<dbReference type="UniPathway" id="UPA00232"/>
<comment type="function">
    <text evidence="4">Removes the pyruvyl group from chorismate, with concomitant aromatization of the ring, to provide 4-hydroxybenzoate (4HB) for the ubiquinone pathway.</text>
</comment>
<feature type="binding site" evidence="4">
    <location>
        <position position="110"/>
    </location>
    <ligand>
        <name>substrate</name>
    </ligand>
</feature>
<evidence type="ECO:0000313" key="6">
    <source>
        <dbReference type="Proteomes" id="UP000199035"/>
    </source>
</evidence>
<keyword evidence="6" id="KW-1185">Reference proteome</keyword>
<dbReference type="GO" id="GO:0042866">
    <property type="term" value="P:pyruvate biosynthetic process"/>
    <property type="evidence" value="ECO:0007669"/>
    <property type="project" value="UniProtKB-UniRule"/>
</dbReference>
<keyword evidence="1 4" id="KW-0963">Cytoplasm</keyword>
<name>A0A1H3G7B1_9GAMM</name>
<evidence type="ECO:0000313" key="5">
    <source>
        <dbReference type="EMBL" id="SDX99141.1"/>
    </source>
</evidence>
<dbReference type="EMBL" id="FNPK01000002">
    <property type="protein sequence ID" value="SDX99141.1"/>
    <property type="molecule type" value="Genomic_DNA"/>
</dbReference>
<dbReference type="Pfam" id="PF04345">
    <property type="entry name" value="Chor_lyase"/>
    <property type="match status" value="1"/>
</dbReference>
<gene>
    <name evidence="4" type="primary">ubiC</name>
    <name evidence="5" type="ORF">SAMN05421643_10246</name>
</gene>
<reference evidence="6" key="1">
    <citation type="submission" date="2016-10" db="EMBL/GenBank/DDBJ databases">
        <authorList>
            <person name="Varghese N."/>
            <person name="Submissions S."/>
        </authorList>
    </citation>
    <scope>NUCLEOTIDE SEQUENCE [LARGE SCALE GENOMIC DNA]</scope>
    <source>
        <strain evidence="6">ANC 5109</strain>
    </source>
</reference>
<dbReference type="HAMAP" id="MF_01632">
    <property type="entry name" value="UbiC"/>
    <property type="match status" value="1"/>
</dbReference>
<dbReference type="PANTHER" id="PTHR38683">
    <property type="entry name" value="CHORISMATE PYRUVATE-LYASE"/>
    <property type="match status" value="1"/>
</dbReference>
<dbReference type="SUPFAM" id="SSF64288">
    <property type="entry name" value="Chorismate lyase-like"/>
    <property type="match status" value="1"/>
</dbReference>
<evidence type="ECO:0000256" key="1">
    <source>
        <dbReference type="ARBA" id="ARBA00022490"/>
    </source>
</evidence>
<feature type="binding site" evidence="4">
    <location>
        <position position="150"/>
    </location>
    <ligand>
        <name>substrate</name>
    </ligand>
</feature>
<dbReference type="GO" id="GO:0008813">
    <property type="term" value="F:chorismate lyase activity"/>
    <property type="evidence" value="ECO:0007669"/>
    <property type="project" value="UniProtKB-UniRule"/>
</dbReference>
<comment type="catalytic activity">
    <reaction evidence="4">
        <text>chorismate = 4-hydroxybenzoate + pyruvate</text>
        <dbReference type="Rhea" id="RHEA:16505"/>
        <dbReference type="ChEBI" id="CHEBI:15361"/>
        <dbReference type="ChEBI" id="CHEBI:17879"/>
        <dbReference type="ChEBI" id="CHEBI:29748"/>
        <dbReference type="EC" id="4.1.3.40"/>
    </reaction>
</comment>
<comment type="subcellular location">
    <subcellularLocation>
        <location evidence="4">Cytoplasm</location>
    </subcellularLocation>
</comment>
<evidence type="ECO:0000256" key="2">
    <source>
        <dbReference type="ARBA" id="ARBA00022688"/>
    </source>
</evidence>
<dbReference type="GO" id="GO:0006744">
    <property type="term" value="P:ubiquinone biosynthetic process"/>
    <property type="evidence" value="ECO:0007669"/>
    <property type="project" value="UniProtKB-UniRule"/>
</dbReference>
<dbReference type="RefSeq" id="WP_092687220.1">
    <property type="nucleotide sequence ID" value="NZ_FNPK01000002.1"/>
</dbReference>
<dbReference type="PANTHER" id="PTHR38683:SF1">
    <property type="entry name" value="CHORISMATE PYRUVATE-LYASE"/>
    <property type="match status" value="1"/>
</dbReference>
<keyword evidence="2 4" id="KW-0831">Ubiquinone biosynthesis</keyword>
<dbReference type="Gene3D" id="3.40.1410.10">
    <property type="entry name" value="Chorismate lyase-like"/>
    <property type="match status" value="1"/>
</dbReference>
<comment type="similarity">
    <text evidence="4">Belongs to the UbiC family.</text>
</comment>
<dbReference type="EC" id="4.1.3.40" evidence="4"/>
<dbReference type="InterPro" id="IPR007440">
    <property type="entry name" value="Chorismate--pyruvate_lyase"/>
</dbReference>
<sequence length="166" mass="19655">MRNKQACNVQNAQLSPELKTWLYASGSLTQQLTDLADGEFRVKPIKEHFKRLNFSDAQWMQMPHWHTSWVRESYLYGSEAQPWVKAKSIFPILSLQAKARIFQHIGKKPIGWFLFQRTNPQCQRRVILLEDGWTRQSCYTWHGCKFIVQETFLSAFEQFIQQNLSE</sequence>
<dbReference type="STRING" id="595670.SAMN05421643_10246"/>
<dbReference type="AlphaFoldDB" id="A0A1H3G7B1"/>
<keyword evidence="4 5" id="KW-0670">Pyruvate</keyword>
<accession>A0A1H3G7B1</accession>
<evidence type="ECO:0000256" key="3">
    <source>
        <dbReference type="ARBA" id="ARBA00023239"/>
    </source>
</evidence>
<keyword evidence="3 4" id="KW-0456">Lyase</keyword>
<dbReference type="Proteomes" id="UP000199035">
    <property type="component" value="Unassembled WGS sequence"/>
</dbReference>
<comment type="caution">
    <text evidence="4">Lacks conserved residue(s) required for the propagation of feature annotation.</text>
</comment>
<organism evidence="5 6">
    <name type="scientific">Acinetobacter kyonggiensis</name>
    <dbReference type="NCBI Taxonomy" id="595670"/>
    <lineage>
        <taxon>Bacteria</taxon>
        <taxon>Pseudomonadati</taxon>
        <taxon>Pseudomonadota</taxon>
        <taxon>Gammaproteobacteria</taxon>
        <taxon>Moraxellales</taxon>
        <taxon>Moraxellaceae</taxon>
        <taxon>Acinetobacter</taxon>
    </lineage>
</organism>
<comment type="pathway">
    <text evidence="4">Cofactor biosynthesis; ubiquinone biosynthesis.</text>
</comment>
<proteinExistence type="inferred from homology"/>
<protein>
    <recommendedName>
        <fullName evidence="4">Probable chorismate pyruvate-lyase</fullName>
        <shortName evidence="4">CL</shortName>
        <shortName evidence="4">CPL</shortName>
        <ecNumber evidence="4">4.1.3.40</ecNumber>
    </recommendedName>
</protein>
<dbReference type="InterPro" id="IPR028978">
    <property type="entry name" value="Chorismate_lyase_/UTRA_dom_sf"/>
</dbReference>
<feature type="binding site" evidence="4">
    <location>
        <position position="71"/>
    </location>
    <ligand>
        <name>substrate</name>
    </ligand>
</feature>
<dbReference type="GO" id="GO:0005829">
    <property type="term" value="C:cytosol"/>
    <property type="evidence" value="ECO:0007669"/>
    <property type="project" value="TreeGrafter"/>
</dbReference>